<evidence type="ECO:0000313" key="1">
    <source>
        <dbReference type="EMBL" id="GAA1861660.1"/>
    </source>
</evidence>
<dbReference type="Proteomes" id="UP001500449">
    <property type="component" value="Unassembled WGS sequence"/>
</dbReference>
<dbReference type="EMBL" id="BAAAQK010000018">
    <property type="protein sequence ID" value="GAA1861660.1"/>
    <property type="molecule type" value="Genomic_DNA"/>
</dbReference>
<dbReference type="RefSeq" id="WP_344421007.1">
    <property type="nucleotide sequence ID" value="NZ_BAAAQK010000018.1"/>
</dbReference>
<proteinExistence type="predicted"/>
<dbReference type="PANTHER" id="PTHR40705:SF2">
    <property type="entry name" value="DUF1743 DOMAIN-CONTAINING PROTEIN"/>
    <property type="match status" value="1"/>
</dbReference>
<name>A0ABN2NBE7_9PSEU</name>
<organism evidence="1 2">
    <name type="scientific">Pseudonocardia ailaonensis</name>
    <dbReference type="NCBI Taxonomy" id="367279"/>
    <lineage>
        <taxon>Bacteria</taxon>
        <taxon>Bacillati</taxon>
        <taxon>Actinomycetota</taxon>
        <taxon>Actinomycetes</taxon>
        <taxon>Pseudonocardiales</taxon>
        <taxon>Pseudonocardiaceae</taxon>
        <taxon>Pseudonocardia</taxon>
    </lineage>
</organism>
<evidence type="ECO:0000313" key="2">
    <source>
        <dbReference type="Proteomes" id="UP001500449"/>
    </source>
</evidence>
<dbReference type="Gene3D" id="3.30.70.2200">
    <property type="match status" value="1"/>
</dbReference>
<dbReference type="PANTHER" id="PTHR40705">
    <property type="entry name" value="TRNA(ILE2) 2-AGMATINYLCYTIDINE SYNTHETASE TIAS"/>
    <property type="match status" value="1"/>
</dbReference>
<protein>
    <submittedName>
        <fullName evidence="1">Uncharacterized protein</fullName>
    </submittedName>
</protein>
<keyword evidence="2" id="KW-1185">Reference proteome</keyword>
<accession>A0ABN2NBE7</accession>
<gene>
    <name evidence="1" type="ORF">GCM10009836_47320</name>
</gene>
<comment type="caution">
    <text evidence="1">The sequence shown here is derived from an EMBL/GenBank/DDBJ whole genome shotgun (WGS) entry which is preliminary data.</text>
</comment>
<sequence length="241" mass="25414">MRVADADLLIAIDDTDDRVSRGTGWLAQRLIEELAAQGLGECGGATRHQLLRDPRIPYTSHNSSACLAWFRAPGVTAADVAAVAGPFLAERSAPGSDPGLAVAERRTVPELVAFGRAAKTEVLEIDAARELARAHGVHLSGHGGTEGGVLGALAAVGLHLSGSDGFFLWMPGLRDLPAALPLSALRKALPIDEVDGGPADGDVIDLGDWVRPIWRDGRAVLLLEQTAEGWRVAPRYVVHAH</sequence>
<reference evidence="1 2" key="1">
    <citation type="journal article" date="2019" name="Int. J. Syst. Evol. Microbiol.">
        <title>The Global Catalogue of Microorganisms (GCM) 10K type strain sequencing project: providing services to taxonomists for standard genome sequencing and annotation.</title>
        <authorList>
            <consortium name="The Broad Institute Genomics Platform"/>
            <consortium name="The Broad Institute Genome Sequencing Center for Infectious Disease"/>
            <person name="Wu L."/>
            <person name="Ma J."/>
        </authorList>
    </citation>
    <scope>NUCLEOTIDE SEQUENCE [LARGE SCALE GENOMIC DNA]</scope>
    <source>
        <strain evidence="1 2">JCM 16009</strain>
    </source>
</reference>